<dbReference type="Proteomes" id="UP000002528">
    <property type="component" value="Chromosome"/>
</dbReference>
<accession>Q4FLB8</accession>
<feature type="repeat" description="TPR" evidence="3">
    <location>
        <begin position="103"/>
        <end position="136"/>
    </location>
</feature>
<name>Q4FLB8_PELUB</name>
<evidence type="ECO:0000256" key="1">
    <source>
        <dbReference type="ARBA" id="ARBA00022737"/>
    </source>
</evidence>
<dbReference type="EMBL" id="CP000084">
    <property type="protein sequence ID" value="AAZ22020.1"/>
    <property type="molecule type" value="Genomic_DNA"/>
</dbReference>
<evidence type="ECO:0000256" key="2">
    <source>
        <dbReference type="ARBA" id="ARBA00022803"/>
    </source>
</evidence>
<evidence type="ECO:0000256" key="3">
    <source>
        <dbReference type="PROSITE-ProRule" id="PRU00339"/>
    </source>
</evidence>
<dbReference type="SMART" id="SM00028">
    <property type="entry name" value="TPR"/>
    <property type="match status" value="4"/>
</dbReference>
<dbReference type="RefSeq" id="WP_011282225.1">
    <property type="nucleotide sequence ID" value="NC_007205.1"/>
</dbReference>
<keyword evidence="2 3" id="KW-0802">TPR repeat</keyword>
<dbReference type="GeneID" id="66295709"/>
<reference evidence="4 5" key="1">
    <citation type="journal article" date="2005" name="Science">
        <title>Genome streamlining in a cosmopolitan oceanic bacterium.</title>
        <authorList>
            <person name="Giovannoni S.J."/>
            <person name="Tripp H.J."/>
            <person name="Givan S."/>
            <person name="Podar M."/>
            <person name="Vergin K.L."/>
            <person name="Baptista D."/>
            <person name="Bibbs L."/>
            <person name="Eads J."/>
            <person name="Richardson T.H."/>
            <person name="Noordewier M."/>
            <person name="Rappe M.S."/>
            <person name="Short J.M."/>
            <person name="Carrington J.C."/>
            <person name="Mathur E.J."/>
        </authorList>
    </citation>
    <scope>NUCLEOTIDE SEQUENCE [LARGE SCALE GENOMIC DNA]</scope>
    <source>
        <strain evidence="4 5">HTCC1062</strain>
    </source>
</reference>
<dbReference type="InterPro" id="IPR019734">
    <property type="entry name" value="TPR_rpt"/>
</dbReference>
<evidence type="ECO:0000313" key="5">
    <source>
        <dbReference type="Proteomes" id="UP000002528"/>
    </source>
</evidence>
<dbReference type="HOGENOM" id="CLU_639232_0_0_5"/>
<dbReference type="STRING" id="335992.SAR11_1214"/>
<gene>
    <name evidence="4" type="ordered locus">SAR11_1214</name>
</gene>
<dbReference type="KEGG" id="pub:SAR11_1214"/>
<proteinExistence type="predicted"/>
<dbReference type="PANTHER" id="PTHR44858:SF1">
    <property type="entry name" value="UDP-N-ACETYLGLUCOSAMINE--PEPTIDE N-ACETYLGLUCOSAMINYLTRANSFERASE SPINDLY-RELATED"/>
    <property type="match status" value="1"/>
</dbReference>
<dbReference type="PANTHER" id="PTHR44858">
    <property type="entry name" value="TETRATRICOPEPTIDE REPEAT PROTEIN 6"/>
    <property type="match status" value="1"/>
</dbReference>
<dbReference type="SUPFAM" id="SSF48452">
    <property type="entry name" value="TPR-like"/>
    <property type="match status" value="1"/>
</dbReference>
<evidence type="ECO:0000313" key="4">
    <source>
        <dbReference type="EMBL" id="AAZ22020.1"/>
    </source>
</evidence>
<keyword evidence="1" id="KW-0677">Repeat</keyword>
<dbReference type="Pfam" id="PF07719">
    <property type="entry name" value="TPR_2"/>
    <property type="match status" value="1"/>
</dbReference>
<dbReference type="AlphaFoldDB" id="Q4FLB8"/>
<protein>
    <submittedName>
        <fullName evidence="4">Tetratricopeptide repeat family protein</fullName>
    </submittedName>
</protein>
<dbReference type="InterPro" id="IPR050498">
    <property type="entry name" value="Ycf3"/>
</dbReference>
<sequence length="402" mass="47262">MKLSFDEILLLVKDKQFKESLKYINKLISENGDNFNYLHLKGTLEFNVGEFSNAITSFSSALELKKNDHNIHHLRGITYYNLNKFSEAKKDLEKAISLENNFSEAYFSLGVLYFEHSKNTEAIESFIKSIEINKNFKKPIKHLIKALARTNNIKETNSSIVSKHNELNKINLYYNSTEYLDDKIISNFVKETDEIIGKNFQDLDFKETQIYRRNQDFLNCRRHKKVFNTYDVIPKFCFNCYKVQIEPDNLVDLIKLYIIFDNIILPKNNIRKCMIENRANISGNYKGLIYCSSIEESQLIEKKLNVILKNNLNKSIVCKIKRGCSEFALKYPKYNSFEKDSLNYKEDWKNYEALIDNKYSHLTFDKKTIPTIKGISLNDVLIIRNWITFAKMRGDDIHKLIT</sequence>
<feature type="repeat" description="TPR" evidence="3">
    <location>
        <begin position="35"/>
        <end position="68"/>
    </location>
</feature>
<dbReference type="InterPro" id="IPR013105">
    <property type="entry name" value="TPR_2"/>
</dbReference>
<keyword evidence="5" id="KW-1185">Reference proteome</keyword>
<dbReference type="PROSITE" id="PS50005">
    <property type="entry name" value="TPR"/>
    <property type="match status" value="3"/>
</dbReference>
<dbReference type="Pfam" id="PF13181">
    <property type="entry name" value="TPR_8"/>
    <property type="match status" value="1"/>
</dbReference>
<dbReference type="OrthoDB" id="7704816at2"/>
<dbReference type="eggNOG" id="COG0457">
    <property type="taxonomic scope" value="Bacteria"/>
</dbReference>
<organism evidence="4 5">
    <name type="scientific">Pelagibacter ubique (strain HTCC1062)</name>
    <dbReference type="NCBI Taxonomy" id="335992"/>
    <lineage>
        <taxon>Bacteria</taxon>
        <taxon>Pseudomonadati</taxon>
        <taxon>Pseudomonadota</taxon>
        <taxon>Alphaproteobacteria</taxon>
        <taxon>Candidatus Pelagibacterales</taxon>
        <taxon>Candidatus Pelagibacteraceae</taxon>
        <taxon>Candidatus Pelagibacter</taxon>
    </lineage>
</organism>
<dbReference type="Gene3D" id="1.25.40.10">
    <property type="entry name" value="Tetratricopeptide repeat domain"/>
    <property type="match status" value="1"/>
</dbReference>
<dbReference type="InterPro" id="IPR011990">
    <property type="entry name" value="TPR-like_helical_dom_sf"/>
</dbReference>
<feature type="repeat" description="TPR" evidence="3">
    <location>
        <begin position="69"/>
        <end position="102"/>
    </location>
</feature>